<dbReference type="GO" id="GO:0071949">
    <property type="term" value="F:FAD binding"/>
    <property type="evidence" value="ECO:0007669"/>
    <property type="project" value="TreeGrafter"/>
</dbReference>
<protein>
    <recommendedName>
        <fullName evidence="9">Methylenetetrahydrofolate reductase</fullName>
    </recommendedName>
</protein>
<dbReference type="InterPro" id="IPR029041">
    <property type="entry name" value="FAD-linked_oxidoreductase-like"/>
</dbReference>
<gene>
    <name evidence="10" type="ORF">ENS31_11305</name>
</gene>
<dbReference type="UniPathway" id="UPA00193"/>
<sequence>MKVIEHLAKAKNPLISFEIIPPKRGGDISSILSLLDDLVKYNPPFIDITSHAAEVYYDETPQGIKKIIKRKRPGTLGICALIQNKYNIDAVPHVLTKGFTREETEDFLIELNYLGIQNVLAIRGDDSGYNKPIPQGRSANQYAVDLVRQIMDMNRGKYLEDSLLDAKPTNFCIGVSGYPEKHFEAPNLKTDIRFMKEKIDAGADYIVTQMFYDNKHYFRFVEIAREMGVTAPIIPGLKILTSKVQLNTIPKNFYINIPEALSDEVNAAKPEHVIDIGVEWAAKQVEELLNNNVPAVHFYIMQNSKPIVKLMQKLKL</sequence>
<dbReference type="GO" id="GO:0106312">
    <property type="term" value="F:methylenetetrahydrofolate reductase (NADH) activity"/>
    <property type="evidence" value="ECO:0007669"/>
    <property type="project" value="UniProtKB-EC"/>
</dbReference>
<dbReference type="EMBL" id="DSUJ01000008">
    <property type="protein sequence ID" value="HFI92095.1"/>
    <property type="molecule type" value="Genomic_DNA"/>
</dbReference>
<accession>A0A7V2ZLJ6</accession>
<evidence type="ECO:0000256" key="7">
    <source>
        <dbReference type="ARBA" id="ARBA00034478"/>
    </source>
</evidence>
<evidence type="ECO:0000256" key="9">
    <source>
        <dbReference type="RuleBase" id="RU003862"/>
    </source>
</evidence>
<dbReference type="Pfam" id="PF02219">
    <property type="entry name" value="MTHFR"/>
    <property type="match status" value="1"/>
</dbReference>
<keyword evidence="6 9" id="KW-0560">Oxidoreductase</keyword>
<proteinExistence type="inferred from homology"/>
<dbReference type="GO" id="GO:0035999">
    <property type="term" value="P:tetrahydrofolate interconversion"/>
    <property type="evidence" value="ECO:0007669"/>
    <property type="project" value="UniProtKB-UniPathway"/>
</dbReference>
<keyword evidence="5 9" id="KW-0274">FAD</keyword>
<dbReference type="PANTHER" id="PTHR45754">
    <property type="entry name" value="METHYLENETETRAHYDROFOLATE REDUCTASE"/>
    <property type="match status" value="1"/>
</dbReference>
<evidence type="ECO:0000256" key="5">
    <source>
        <dbReference type="ARBA" id="ARBA00022827"/>
    </source>
</evidence>
<evidence type="ECO:0000256" key="2">
    <source>
        <dbReference type="ARBA" id="ARBA00004777"/>
    </source>
</evidence>
<dbReference type="AlphaFoldDB" id="A0A7V2ZLJ6"/>
<comment type="caution">
    <text evidence="10">The sequence shown here is derived from an EMBL/GenBank/DDBJ whole genome shotgun (WGS) entry which is preliminary data.</text>
</comment>
<comment type="catalytic activity">
    <reaction evidence="8">
        <text>(6S)-5-methyl-5,6,7,8-tetrahydrofolate + NAD(+) = (6R)-5,10-methylene-5,6,7,8-tetrahydrofolate + NADH + H(+)</text>
        <dbReference type="Rhea" id="RHEA:19821"/>
        <dbReference type="ChEBI" id="CHEBI:15378"/>
        <dbReference type="ChEBI" id="CHEBI:15636"/>
        <dbReference type="ChEBI" id="CHEBI:18608"/>
        <dbReference type="ChEBI" id="CHEBI:57540"/>
        <dbReference type="ChEBI" id="CHEBI:57945"/>
        <dbReference type="EC" id="1.5.1.54"/>
    </reaction>
    <physiologicalReaction direction="right-to-left" evidence="8">
        <dbReference type="Rhea" id="RHEA:19823"/>
    </physiologicalReaction>
</comment>
<dbReference type="PANTHER" id="PTHR45754:SF3">
    <property type="entry name" value="METHYLENETETRAHYDROFOLATE REDUCTASE (NADPH)"/>
    <property type="match status" value="1"/>
</dbReference>
<evidence type="ECO:0000256" key="1">
    <source>
        <dbReference type="ARBA" id="ARBA00001974"/>
    </source>
</evidence>
<dbReference type="CDD" id="cd00537">
    <property type="entry name" value="MTHFR"/>
    <property type="match status" value="1"/>
</dbReference>
<comment type="pathway">
    <text evidence="2 9">One-carbon metabolism; tetrahydrofolate interconversion.</text>
</comment>
<comment type="pathway">
    <text evidence="7">Amino-acid biosynthesis; L-methionine biosynthesis via de novo pathway.</text>
</comment>
<evidence type="ECO:0000256" key="3">
    <source>
        <dbReference type="ARBA" id="ARBA00006743"/>
    </source>
</evidence>
<dbReference type="GO" id="GO:0005829">
    <property type="term" value="C:cytosol"/>
    <property type="evidence" value="ECO:0007669"/>
    <property type="project" value="TreeGrafter"/>
</dbReference>
<evidence type="ECO:0000256" key="6">
    <source>
        <dbReference type="ARBA" id="ARBA00023002"/>
    </source>
</evidence>
<dbReference type="Gene3D" id="3.20.20.220">
    <property type="match status" value="1"/>
</dbReference>
<reference evidence="10" key="1">
    <citation type="journal article" date="2020" name="mSystems">
        <title>Genome- and Community-Level Interaction Insights into Carbon Utilization and Element Cycling Functions of Hydrothermarchaeota in Hydrothermal Sediment.</title>
        <authorList>
            <person name="Zhou Z."/>
            <person name="Liu Y."/>
            <person name="Xu W."/>
            <person name="Pan J."/>
            <person name="Luo Z.H."/>
            <person name="Li M."/>
        </authorList>
    </citation>
    <scope>NUCLEOTIDE SEQUENCE [LARGE SCALE GENOMIC DNA]</scope>
    <source>
        <strain evidence="10">SpSt-479</strain>
    </source>
</reference>
<name>A0A7V2ZLJ6_9BACT</name>
<dbReference type="SUPFAM" id="SSF51730">
    <property type="entry name" value="FAD-linked oxidoreductase"/>
    <property type="match status" value="1"/>
</dbReference>
<evidence type="ECO:0000256" key="8">
    <source>
        <dbReference type="ARBA" id="ARBA00048628"/>
    </source>
</evidence>
<dbReference type="RefSeq" id="WP_304143333.1">
    <property type="nucleotide sequence ID" value="NZ_JAOAIE010000025.1"/>
</dbReference>
<comment type="similarity">
    <text evidence="3 9">Belongs to the methylenetetrahydrofolate reductase family.</text>
</comment>
<evidence type="ECO:0000256" key="4">
    <source>
        <dbReference type="ARBA" id="ARBA00022630"/>
    </source>
</evidence>
<organism evidence="10">
    <name type="scientific">Ignavibacterium album</name>
    <dbReference type="NCBI Taxonomy" id="591197"/>
    <lineage>
        <taxon>Bacteria</taxon>
        <taxon>Pseudomonadati</taxon>
        <taxon>Ignavibacteriota</taxon>
        <taxon>Ignavibacteria</taxon>
        <taxon>Ignavibacteriales</taxon>
        <taxon>Ignavibacteriaceae</taxon>
        <taxon>Ignavibacterium</taxon>
    </lineage>
</organism>
<dbReference type="InterPro" id="IPR003171">
    <property type="entry name" value="Mehydrof_redctse-like"/>
</dbReference>
<evidence type="ECO:0000313" key="10">
    <source>
        <dbReference type="EMBL" id="HFI92095.1"/>
    </source>
</evidence>
<comment type="cofactor">
    <cofactor evidence="1 9">
        <name>FAD</name>
        <dbReference type="ChEBI" id="CHEBI:57692"/>
    </cofactor>
</comment>
<dbReference type="GO" id="GO:0009086">
    <property type="term" value="P:methionine biosynthetic process"/>
    <property type="evidence" value="ECO:0007669"/>
    <property type="project" value="TreeGrafter"/>
</dbReference>
<keyword evidence="4 9" id="KW-0285">Flavoprotein</keyword>